<evidence type="ECO:0000313" key="2">
    <source>
        <dbReference type="Proteomes" id="UP000315995"/>
    </source>
</evidence>
<evidence type="ECO:0000313" key="1">
    <source>
        <dbReference type="EMBL" id="QDG49312.1"/>
    </source>
</evidence>
<dbReference type="EMBL" id="CP041186">
    <property type="protein sequence ID" value="QDG49312.1"/>
    <property type="molecule type" value="Genomic_DNA"/>
</dbReference>
<dbReference type="OrthoDB" id="4536590at2"/>
<accession>A0A4Y6PM21</accession>
<sequence>MRKIDVEAWARRVIDMVLEGNRVEDSRVELKAHFPGDHPHIPEDVHVFKHARQLAGHANAARGAELLWLFGLDDEANCITDVATDKREHWYQRISSKFESLVPELLECLTIDHADGVVVAFYFGTERAPYLVNNPKGGRIDYEVPWREDNTTRTAKRRDLVRVLVPVQKLPGIELLHGEIEIQRRSQGGGFLKATAKIYIEPFPGDSLFLPFHRLQLMTSFISPEELESCTVKYENAKVGKLRREVRYESATISCGPAGVLVSGPGVFEFCRQWEFPNNLPAISNGPSWIRFLATPSHQDRHVEEESELHHLKSEGNRAYWRT</sequence>
<keyword evidence="2" id="KW-1185">Reference proteome</keyword>
<protein>
    <submittedName>
        <fullName evidence="1">Uncharacterized protein</fullName>
    </submittedName>
</protein>
<dbReference type="Proteomes" id="UP000315995">
    <property type="component" value="Chromosome"/>
</dbReference>
<name>A0A4Y6PM21_PERCE</name>
<dbReference type="RefSeq" id="WP_141195811.1">
    <property type="nucleotide sequence ID" value="NZ_CP041186.1"/>
</dbReference>
<proteinExistence type="predicted"/>
<gene>
    <name evidence="1" type="ORF">FIV42_00745</name>
</gene>
<reference evidence="1 2" key="1">
    <citation type="submission" date="2019-06" db="EMBL/GenBank/DDBJ databases">
        <title>Persicimonas caeni gen. nov., sp. nov., a predatory bacterium isolated from solar saltern.</title>
        <authorList>
            <person name="Wang S."/>
        </authorList>
    </citation>
    <scope>NUCLEOTIDE SEQUENCE [LARGE SCALE GENOMIC DNA]</scope>
    <source>
        <strain evidence="1 2">YN101</strain>
    </source>
</reference>
<organism evidence="1 2">
    <name type="scientific">Persicimonas caeni</name>
    <dbReference type="NCBI Taxonomy" id="2292766"/>
    <lineage>
        <taxon>Bacteria</taxon>
        <taxon>Deltaproteobacteria</taxon>
        <taxon>Bradymonadales</taxon>
        <taxon>Bradymonadaceae</taxon>
        <taxon>Persicimonas</taxon>
    </lineage>
</organism>
<accession>A0A5B8Y2D1</accession>
<dbReference type="AlphaFoldDB" id="A0A4Y6PM21"/>